<evidence type="ECO:0000313" key="2">
    <source>
        <dbReference type="WBParaSite" id="ES5_v2.g24695.t1"/>
    </source>
</evidence>
<evidence type="ECO:0000313" key="1">
    <source>
        <dbReference type="Proteomes" id="UP000887579"/>
    </source>
</evidence>
<protein>
    <submittedName>
        <fullName evidence="2">Uncharacterized protein</fullName>
    </submittedName>
</protein>
<dbReference type="Proteomes" id="UP000887579">
    <property type="component" value="Unplaced"/>
</dbReference>
<proteinExistence type="predicted"/>
<reference evidence="2" key="1">
    <citation type="submission" date="2022-11" db="UniProtKB">
        <authorList>
            <consortium name="WormBaseParasite"/>
        </authorList>
    </citation>
    <scope>IDENTIFICATION</scope>
</reference>
<organism evidence="1 2">
    <name type="scientific">Panagrolaimus sp. ES5</name>
    <dbReference type="NCBI Taxonomy" id="591445"/>
    <lineage>
        <taxon>Eukaryota</taxon>
        <taxon>Metazoa</taxon>
        <taxon>Ecdysozoa</taxon>
        <taxon>Nematoda</taxon>
        <taxon>Chromadorea</taxon>
        <taxon>Rhabditida</taxon>
        <taxon>Tylenchina</taxon>
        <taxon>Panagrolaimomorpha</taxon>
        <taxon>Panagrolaimoidea</taxon>
        <taxon>Panagrolaimidae</taxon>
        <taxon>Panagrolaimus</taxon>
    </lineage>
</organism>
<accession>A0AC34G5S1</accession>
<dbReference type="WBParaSite" id="ES5_v2.g24695.t1">
    <property type="protein sequence ID" value="ES5_v2.g24695.t1"/>
    <property type="gene ID" value="ES5_v2.g24695"/>
</dbReference>
<name>A0AC34G5S1_9BILA</name>
<sequence>MVLPRNAKKSTKADQKCSDASVLRQACPPVPLFLIKGKRDCENKKKELDCRKKVLEEKCKNKDFVQFQDDKDRWATEEVLPQCNFNFNIKIKAETPEKKGIFGKIRGIFG</sequence>